<dbReference type="InterPro" id="IPR029058">
    <property type="entry name" value="AB_hydrolase_fold"/>
</dbReference>
<keyword evidence="7" id="KW-1185">Reference proteome</keyword>
<dbReference type="PANTHER" id="PTHR43248">
    <property type="entry name" value="2-SUCCINYL-6-HYDROXY-2,4-CYCLOHEXADIENE-1-CARBOXYLATE SYNTHASE"/>
    <property type="match status" value="1"/>
</dbReference>
<dbReference type="VEuPathDB" id="FungiDB:TSTA_105380"/>
<dbReference type="OMA" id="FQSAPYY"/>
<dbReference type="Proteomes" id="UP000001745">
    <property type="component" value="Unassembled WGS sequence"/>
</dbReference>
<accession>B8MP87</accession>
<dbReference type="HOGENOM" id="CLU_013364_5_0_1"/>
<evidence type="ECO:0000259" key="4">
    <source>
        <dbReference type="Pfam" id="PF00561"/>
    </source>
</evidence>
<gene>
    <name evidence="6" type="ORF">TSTA_105380</name>
</gene>
<feature type="domain" description="Peptidase S33 tripeptidyl aminopeptidase-like C-terminal" evidence="5">
    <location>
        <begin position="365"/>
        <end position="465"/>
    </location>
</feature>
<dbReference type="EMBL" id="EQ962658">
    <property type="protein sequence ID" value="EED14326.1"/>
    <property type="molecule type" value="Genomic_DNA"/>
</dbReference>
<evidence type="ECO:0000256" key="2">
    <source>
        <dbReference type="ARBA" id="ARBA00022801"/>
    </source>
</evidence>
<dbReference type="InParanoid" id="B8MP87"/>
<keyword evidence="2" id="KW-0378">Hydrolase</keyword>
<protein>
    <recommendedName>
        <fullName evidence="8">Peptidase S33 tripeptidyl aminopeptidase-like C-terminal domain-containing protein</fullName>
    </recommendedName>
</protein>
<dbReference type="STRING" id="441959.B8MP87"/>
<dbReference type="InterPro" id="IPR051601">
    <property type="entry name" value="Serine_prot/Carboxylest_S33"/>
</dbReference>
<dbReference type="PhylomeDB" id="B8MP87"/>
<dbReference type="eggNOG" id="ENOG502RZ4D">
    <property type="taxonomic scope" value="Eukaryota"/>
</dbReference>
<dbReference type="SUPFAM" id="SSF53474">
    <property type="entry name" value="alpha/beta-Hydrolases"/>
    <property type="match status" value="1"/>
</dbReference>
<dbReference type="RefSeq" id="XP_002486564.1">
    <property type="nucleotide sequence ID" value="XM_002486519.1"/>
</dbReference>
<dbReference type="Pfam" id="PF08386">
    <property type="entry name" value="Abhydrolase_4"/>
    <property type="match status" value="1"/>
</dbReference>
<dbReference type="PANTHER" id="PTHR43248:SF25">
    <property type="entry name" value="AB HYDROLASE-1 DOMAIN-CONTAINING PROTEIN-RELATED"/>
    <property type="match status" value="1"/>
</dbReference>
<dbReference type="GO" id="GO:0016787">
    <property type="term" value="F:hydrolase activity"/>
    <property type="evidence" value="ECO:0007669"/>
    <property type="project" value="UniProtKB-KW"/>
</dbReference>
<feature type="signal peptide" evidence="3">
    <location>
        <begin position="1"/>
        <end position="22"/>
    </location>
</feature>
<evidence type="ECO:0000313" key="7">
    <source>
        <dbReference type="Proteomes" id="UP000001745"/>
    </source>
</evidence>
<dbReference type="Gene3D" id="3.40.50.1820">
    <property type="entry name" value="alpha/beta hydrolase"/>
    <property type="match status" value="1"/>
</dbReference>
<feature type="domain" description="AB hydrolase-1" evidence="4">
    <location>
        <begin position="64"/>
        <end position="197"/>
    </location>
</feature>
<keyword evidence="3" id="KW-0732">Signal</keyword>
<evidence type="ECO:0008006" key="8">
    <source>
        <dbReference type="Google" id="ProtNLM"/>
    </source>
</evidence>
<evidence type="ECO:0000259" key="5">
    <source>
        <dbReference type="Pfam" id="PF08386"/>
    </source>
</evidence>
<dbReference type="AlphaFoldDB" id="B8MP87"/>
<comment type="similarity">
    <text evidence="1">Belongs to the peptidase S33 family.</text>
</comment>
<evidence type="ECO:0000313" key="6">
    <source>
        <dbReference type="EMBL" id="EED14326.1"/>
    </source>
</evidence>
<name>B8MP87_TALSN</name>
<feature type="chain" id="PRO_5002877693" description="Peptidase S33 tripeptidyl aminopeptidase-like C-terminal domain-containing protein" evidence="3">
    <location>
        <begin position="23"/>
        <end position="485"/>
    </location>
</feature>
<dbReference type="InterPro" id="IPR013595">
    <property type="entry name" value="Pept_S33_TAP-like_C"/>
</dbReference>
<organism evidence="6 7">
    <name type="scientific">Talaromyces stipitatus (strain ATCC 10500 / CBS 375.48 / QM 6759 / NRRL 1006)</name>
    <name type="common">Penicillium stipitatum</name>
    <dbReference type="NCBI Taxonomy" id="441959"/>
    <lineage>
        <taxon>Eukaryota</taxon>
        <taxon>Fungi</taxon>
        <taxon>Dikarya</taxon>
        <taxon>Ascomycota</taxon>
        <taxon>Pezizomycotina</taxon>
        <taxon>Eurotiomycetes</taxon>
        <taxon>Eurotiomycetidae</taxon>
        <taxon>Eurotiales</taxon>
        <taxon>Trichocomaceae</taxon>
        <taxon>Talaromyces</taxon>
        <taxon>Talaromyces sect. Talaromyces</taxon>
    </lineage>
</organism>
<evidence type="ECO:0000256" key="3">
    <source>
        <dbReference type="SAM" id="SignalP"/>
    </source>
</evidence>
<dbReference type="InterPro" id="IPR000073">
    <property type="entry name" value="AB_hydrolase_1"/>
</dbReference>
<evidence type="ECO:0000256" key="1">
    <source>
        <dbReference type="ARBA" id="ARBA00010088"/>
    </source>
</evidence>
<proteinExistence type="inferred from homology"/>
<sequence>MIFGQTTPFLLQLSTLFLAAQATTTLLRVPATVQPVKGSIVLNFGGPGEIGRATLAGSAVPLQALSGGQYNLIFFDPRGTSTSNIPFTCYNTEYKLEKFADPQTTLDADDEAALGRLWTRGTIDTNTYAQKHNVIGTLIGTACTARDVMSIAESIGDDGLLRYWGFSYGTTLGATLVSMFPDKVDKVILNGVQNPHEYYHSYADIEEWEVADQSFSGMFSSCVTAGPDKCALVKSNPNATAADFEKSFFDLVDTLKMHHIAVGGLMVDDSLLYTLAVNSLYATSVWEDTTSIFDMLLTGDIDKTVFLDFVGQVVPVDNATLLTIGSVYTALEGIHCSDRAPAARAGTFEKILPAIYELSNTSKIAGRADMSLTMTCAQWKLDAKERYEGDFQVRPKSPVLLIGNMYDGHTPIKYAYNVSAGFEGSVVLEVNGYGHTSLGLPSLCILKTTASYWVNGTLPKPGTVCQIDAPPFSNITWVNVFEQIS</sequence>
<reference evidence="7" key="1">
    <citation type="journal article" date="2015" name="Genome Announc.">
        <title>Genome sequence of the AIDS-associated pathogen Penicillium marneffei (ATCC18224) and its near taxonomic relative Talaromyces stipitatus (ATCC10500).</title>
        <authorList>
            <person name="Nierman W.C."/>
            <person name="Fedorova-Abrams N.D."/>
            <person name="Andrianopoulos A."/>
        </authorList>
    </citation>
    <scope>NUCLEOTIDE SEQUENCE [LARGE SCALE GENOMIC DNA]</scope>
    <source>
        <strain evidence="7">ATCC 10500 / CBS 375.48 / QM 6759 / NRRL 1006</strain>
    </source>
</reference>
<dbReference type="OrthoDB" id="425534at2759"/>
<dbReference type="GeneID" id="8098759"/>
<dbReference type="Pfam" id="PF00561">
    <property type="entry name" value="Abhydrolase_1"/>
    <property type="match status" value="1"/>
</dbReference>